<feature type="region of interest" description="Disordered" evidence="1">
    <location>
        <begin position="122"/>
        <end position="163"/>
    </location>
</feature>
<evidence type="ECO:0000256" key="1">
    <source>
        <dbReference type="SAM" id="MobiDB-lite"/>
    </source>
</evidence>
<dbReference type="AlphaFoldDB" id="A0A067N2E7"/>
<reference evidence="3" key="1">
    <citation type="journal article" date="2014" name="Proc. Natl. Acad. Sci. U.S.A.">
        <title>Extensive sampling of basidiomycete genomes demonstrates inadequacy of the white-rot/brown-rot paradigm for wood decay fungi.</title>
        <authorList>
            <person name="Riley R."/>
            <person name="Salamov A.A."/>
            <person name="Brown D.W."/>
            <person name="Nagy L.G."/>
            <person name="Floudas D."/>
            <person name="Held B.W."/>
            <person name="Levasseur A."/>
            <person name="Lombard V."/>
            <person name="Morin E."/>
            <person name="Otillar R."/>
            <person name="Lindquist E.A."/>
            <person name="Sun H."/>
            <person name="LaButti K.M."/>
            <person name="Schmutz J."/>
            <person name="Jabbour D."/>
            <person name="Luo H."/>
            <person name="Baker S.E."/>
            <person name="Pisabarro A.G."/>
            <person name="Walton J.D."/>
            <person name="Blanchette R.A."/>
            <person name="Henrissat B."/>
            <person name="Martin F."/>
            <person name="Cullen D."/>
            <person name="Hibbett D.S."/>
            <person name="Grigoriev I.V."/>
        </authorList>
    </citation>
    <scope>NUCLEOTIDE SEQUENCE [LARGE SCALE GENOMIC DNA]</scope>
    <source>
        <strain evidence="3">PC15</strain>
    </source>
</reference>
<feature type="compositionally biased region" description="Polar residues" evidence="1">
    <location>
        <begin position="147"/>
        <end position="163"/>
    </location>
</feature>
<evidence type="ECO:0000313" key="3">
    <source>
        <dbReference type="Proteomes" id="UP000027073"/>
    </source>
</evidence>
<dbReference type="EMBL" id="KL198014">
    <property type="protein sequence ID" value="KDQ22193.1"/>
    <property type="molecule type" value="Genomic_DNA"/>
</dbReference>
<gene>
    <name evidence="2" type="ORF">PLEOSDRAFT_1072816</name>
</gene>
<protein>
    <submittedName>
        <fullName evidence="2">Uncharacterized protein</fullName>
    </submittedName>
</protein>
<feature type="non-terminal residue" evidence="2">
    <location>
        <position position="163"/>
    </location>
</feature>
<dbReference type="HOGENOM" id="CLU_1631074_0_0_1"/>
<name>A0A067N2E7_PLEO1</name>
<sequence length="163" mass="16679">MALTLGNHEETDLDNDLWQDFDPEQALAELTQTSTIPIGVNGFEGLGPPGKFPSMVEELFAPLPGLPYHHHAPLVTPPVAAFTPPTFGSAATAIAAVTAPTVSSAATVPDTSATSAAIDHVTLGTREATANEPTTTADTSKMEPAPTATSTTDTNGTEPASTV</sequence>
<proteinExistence type="predicted"/>
<dbReference type="Proteomes" id="UP000027073">
    <property type="component" value="Unassembled WGS sequence"/>
</dbReference>
<dbReference type="OrthoDB" id="3066501at2759"/>
<dbReference type="InParanoid" id="A0A067N2E7"/>
<organism evidence="2 3">
    <name type="scientific">Pleurotus ostreatus (strain PC15)</name>
    <name type="common">Oyster mushroom</name>
    <dbReference type="NCBI Taxonomy" id="1137138"/>
    <lineage>
        <taxon>Eukaryota</taxon>
        <taxon>Fungi</taxon>
        <taxon>Dikarya</taxon>
        <taxon>Basidiomycota</taxon>
        <taxon>Agaricomycotina</taxon>
        <taxon>Agaricomycetes</taxon>
        <taxon>Agaricomycetidae</taxon>
        <taxon>Agaricales</taxon>
        <taxon>Pleurotineae</taxon>
        <taxon>Pleurotaceae</taxon>
        <taxon>Pleurotus</taxon>
    </lineage>
</organism>
<evidence type="ECO:0000313" key="2">
    <source>
        <dbReference type="EMBL" id="KDQ22193.1"/>
    </source>
</evidence>
<accession>A0A067N2E7</accession>
<dbReference type="VEuPathDB" id="FungiDB:PLEOSDRAFT_1072816"/>